<proteinExistence type="predicted"/>
<dbReference type="RefSeq" id="WP_151640270.1">
    <property type="nucleotide sequence ID" value="NZ_WBPB01000076.1"/>
</dbReference>
<keyword evidence="1" id="KW-1133">Transmembrane helix</keyword>
<name>A0AB34CYM1_BACCE</name>
<sequence>MDFILNNWASFLSIISFTLSCLALYFNWQNTNINKKKFKNEQDDKKKAIIAWEEIKGNSAPKGIKSIKISNTGKSDAKNLRILINDRDIETIQKSDEKPGNEYPTQYLFDGLKLINEKNNFVPNEVSAGLSATFKIWANPLSDRLIIVKFIWDDEFEEEREKSFKYIPGNTKLAN</sequence>
<dbReference type="EMBL" id="WBPB01000076">
    <property type="protein sequence ID" value="KAB2490084.1"/>
    <property type="molecule type" value="Genomic_DNA"/>
</dbReference>
<dbReference type="Proteomes" id="UP000477920">
    <property type="component" value="Unassembled WGS sequence"/>
</dbReference>
<evidence type="ECO:0000256" key="1">
    <source>
        <dbReference type="SAM" id="Phobius"/>
    </source>
</evidence>
<accession>A0AB34CYM1</accession>
<evidence type="ECO:0000313" key="3">
    <source>
        <dbReference type="Proteomes" id="UP000477920"/>
    </source>
</evidence>
<gene>
    <name evidence="2" type="ORF">F8158_29690</name>
</gene>
<protein>
    <recommendedName>
        <fullName evidence="4">DUF4352 domain-containing protein</fullName>
    </recommendedName>
</protein>
<keyword evidence="1" id="KW-0472">Membrane</keyword>
<reference evidence="2 3" key="1">
    <citation type="submission" date="2019-10" db="EMBL/GenBank/DDBJ databases">
        <title>Bacillus from the desert of Cuatro Cinegas, Coahuila.</title>
        <authorList>
            <person name="Olmedo-Alvarez G."/>
            <person name="Saldana S."/>
            <person name="Barcelo D."/>
        </authorList>
    </citation>
    <scope>NUCLEOTIDE SEQUENCE [LARGE SCALE GENOMIC DNA]</scope>
    <source>
        <strain evidence="2 3">CH101a_3T</strain>
    </source>
</reference>
<keyword evidence="1" id="KW-0812">Transmembrane</keyword>
<feature type="transmembrane region" description="Helical" evidence="1">
    <location>
        <begin position="6"/>
        <end position="28"/>
    </location>
</feature>
<organism evidence="2 3">
    <name type="scientific">Bacillus cereus</name>
    <dbReference type="NCBI Taxonomy" id="1396"/>
    <lineage>
        <taxon>Bacteria</taxon>
        <taxon>Bacillati</taxon>
        <taxon>Bacillota</taxon>
        <taxon>Bacilli</taxon>
        <taxon>Bacillales</taxon>
        <taxon>Bacillaceae</taxon>
        <taxon>Bacillus</taxon>
        <taxon>Bacillus cereus group</taxon>
    </lineage>
</organism>
<evidence type="ECO:0000313" key="2">
    <source>
        <dbReference type="EMBL" id="KAB2490084.1"/>
    </source>
</evidence>
<comment type="caution">
    <text evidence="2">The sequence shown here is derived from an EMBL/GenBank/DDBJ whole genome shotgun (WGS) entry which is preliminary data.</text>
</comment>
<evidence type="ECO:0008006" key="4">
    <source>
        <dbReference type="Google" id="ProtNLM"/>
    </source>
</evidence>
<dbReference type="AlphaFoldDB" id="A0AB34CYM1"/>